<evidence type="ECO:0000313" key="8">
    <source>
        <dbReference type="WBParaSite" id="ACRNAN_Path_1477.g5776.t1"/>
    </source>
</evidence>
<evidence type="ECO:0000256" key="5">
    <source>
        <dbReference type="SAM" id="MobiDB-lite"/>
    </source>
</evidence>
<dbReference type="InterPro" id="IPR004343">
    <property type="entry name" value="Plus-3_dom"/>
</dbReference>
<feature type="compositionally biased region" description="Basic and acidic residues" evidence="5">
    <location>
        <begin position="74"/>
        <end position="93"/>
    </location>
</feature>
<dbReference type="InterPro" id="IPR036128">
    <property type="entry name" value="Plus3-like_sf"/>
</dbReference>
<evidence type="ECO:0000256" key="4">
    <source>
        <dbReference type="ARBA" id="ARBA00023242"/>
    </source>
</evidence>
<dbReference type="AlphaFoldDB" id="A0A914C107"/>
<evidence type="ECO:0000259" key="6">
    <source>
        <dbReference type="PROSITE" id="PS51360"/>
    </source>
</evidence>
<dbReference type="Proteomes" id="UP000887540">
    <property type="component" value="Unplaced"/>
</dbReference>
<dbReference type="Gene3D" id="3.90.70.200">
    <property type="entry name" value="Plus-3 domain"/>
    <property type="match status" value="1"/>
</dbReference>
<keyword evidence="4" id="KW-0539">Nucleus</keyword>
<dbReference type="GO" id="GO:0016593">
    <property type="term" value="C:Cdc73/Paf1 complex"/>
    <property type="evidence" value="ECO:0007669"/>
    <property type="project" value="TreeGrafter"/>
</dbReference>
<dbReference type="GO" id="GO:0003677">
    <property type="term" value="F:DNA binding"/>
    <property type="evidence" value="ECO:0007669"/>
    <property type="project" value="InterPro"/>
</dbReference>
<feature type="compositionally biased region" description="Acidic residues" evidence="5">
    <location>
        <begin position="197"/>
        <end position="206"/>
    </location>
</feature>
<feature type="compositionally biased region" description="Basic residues" evidence="5">
    <location>
        <begin position="176"/>
        <end position="193"/>
    </location>
</feature>
<reference evidence="8" key="1">
    <citation type="submission" date="2022-11" db="UniProtKB">
        <authorList>
            <consortium name="WormBaseParasite"/>
        </authorList>
    </citation>
    <scope>IDENTIFICATION</scope>
</reference>
<keyword evidence="2" id="KW-0805">Transcription regulation</keyword>
<keyword evidence="7" id="KW-1185">Reference proteome</keyword>
<name>A0A914C107_9BILA</name>
<evidence type="ECO:0000313" key="7">
    <source>
        <dbReference type="Proteomes" id="UP000887540"/>
    </source>
</evidence>
<feature type="compositionally biased region" description="Low complexity" evidence="5">
    <location>
        <begin position="289"/>
        <end position="320"/>
    </location>
</feature>
<feature type="region of interest" description="Disordered" evidence="5">
    <location>
        <begin position="1"/>
        <end position="134"/>
    </location>
</feature>
<feature type="compositionally biased region" description="Basic and acidic residues" evidence="5">
    <location>
        <begin position="159"/>
        <end position="175"/>
    </location>
</feature>
<comment type="subcellular location">
    <subcellularLocation>
        <location evidence="1">Nucleus</location>
    </subcellularLocation>
</comment>
<dbReference type="PROSITE" id="PS51360">
    <property type="entry name" value="PLUS3"/>
    <property type="match status" value="1"/>
</dbReference>
<organism evidence="7 8">
    <name type="scientific">Acrobeloides nanus</name>
    <dbReference type="NCBI Taxonomy" id="290746"/>
    <lineage>
        <taxon>Eukaryota</taxon>
        <taxon>Metazoa</taxon>
        <taxon>Ecdysozoa</taxon>
        <taxon>Nematoda</taxon>
        <taxon>Chromadorea</taxon>
        <taxon>Rhabditida</taxon>
        <taxon>Tylenchina</taxon>
        <taxon>Cephalobomorpha</taxon>
        <taxon>Cephaloboidea</taxon>
        <taxon>Cephalobidae</taxon>
        <taxon>Acrobeloides</taxon>
    </lineage>
</organism>
<dbReference type="GO" id="GO:1990269">
    <property type="term" value="F:RNA polymerase II C-terminal domain phosphoserine binding"/>
    <property type="evidence" value="ECO:0007669"/>
    <property type="project" value="TreeGrafter"/>
</dbReference>
<sequence>MNRNRISSSEEESDDASPQQVESSDDEERPTAQRQSSGSESDDAKVKSKRRTRAAKSSANVIESGSSESDSDGEAYRPETSKKRRPSKTETGRPNKKTKTLNSSDEEGHAPRVDEFDDDMIADEDDRERLNMMSEKEREIEIFKRIERRELLKAREEIKQKLTHKDQDSEDEKAAKNKKKHKEKKTEKPKKKTKIEEDSDAEDSTEELIGTSSGKNKARRVSSDDEVDMAYHRPSEVAKKQTTKKALDFLKNKRKEKREADEKRKMQAEKATLDIDDVFGVDGDGDAKSSSSGSSSPSRSRSRSRSSGGSSESSRGSSPEVKPEINSVNELKRIRLSRFKLSQWCHTPFFNKLAVGCFVRVQIGNDPAKQAPIYRVAQVKEVVETAKVYPLEKTRTNKGLRLQHGADSKVFRMMFVSNSEFTDGEFLKWVENMKKSGNALPTIDAIERKEEEIKKAITYKMTEQDIDYMVKEKARFKSDPVNSALQKSELQKRKVGLNFLLCKFEYQESKFSFR</sequence>
<feature type="region of interest" description="Disordered" evidence="5">
    <location>
        <begin position="159"/>
        <end position="324"/>
    </location>
</feature>
<feature type="compositionally biased region" description="Acidic residues" evidence="5">
    <location>
        <begin position="115"/>
        <end position="126"/>
    </location>
</feature>
<accession>A0A914C107</accession>
<dbReference type="SUPFAM" id="SSF159042">
    <property type="entry name" value="Plus3-like"/>
    <property type="match status" value="1"/>
</dbReference>
<dbReference type="SMART" id="SM00719">
    <property type="entry name" value="Plus3"/>
    <property type="match status" value="1"/>
</dbReference>
<evidence type="ECO:0000256" key="3">
    <source>
        <dbReference type="ARBA" id="ARBA00023163"/>
    </source>
</evidence>
<keyword evidence="3" id="KW-0804">Transcription</keyword>
<dbReference type="PANTHER" id="PTHR13115:SF8">
    <property type="entry name" value="RNA POLYMERASE-ASSOCIATED PROTEIN RTF1 HOMOLOG"/>
    <property type="match status" value="1"/>
</dbReference>
<dbReference type="PANTHER" id="PTHR13115">
    <property type="entry name" value="RNA POLYMERASE-ASSOCIATED PROTEIN RTF1 HOMOLOG"/>
    <property type="match status" value="1"/>
</dbReference>
<dbReference type="WBParaSite" id="ACRNAN_Path_1477.g5776.t1">
    <property type="protein sequence ID" value="ACRNAN_Path_1477.g5776.t1"/>
    <property type="gene ID" value="ACRNAN_Path_1477.g5776"/>
</dbReference>
<evidence type="ECO:0000256" key="2">
    <source>
        <dbReference type="ARBA" id="ARBA00023015"/>
    </source>
</evidence>
<feature type="compositionally biased region" description="Basic and acidic residues" evidence="5">
    <location>
        <begin position="229"/>
        <end position="273"/>
    </location>
</feature>
<evidence type="ECO:0000256" key="1">
    <source>
        <dbReference type="ARBA" id="ARBA00004123"/>
    </source>
</evidence>
<proteinExistence type="predicted"/>
<protein>
    <submittedName>
        <fullName evidence="8">Plus3 domain-containing protein</fullName>
    </submittedName>
</protein>
<dbReference type="Pfam" id="PF03126">
    <property type="entry name" value="Plus-3"/>
    <property type="match status" value="1"/>
</dbReference>
<feature type="domain" description="Plus3" evidence="6">
    <location>
        <begin position="325"/>
        <end position="458"/>
    </location>
</feature>